<keyword evidence="4" id="KW-0268">Exocytosis</keyword>
<evidence type="ECO:0000259" key="7">
    <source>
        <dbReference type="Pfam" id="PF07393"/>
    </source>
</evidence>
<dbReference type="InterPro" id="IPR048625">
    <property type="entry name" value="Sec10_N"/>
</dbReference>
<dbReference type="GO" id="GO:0006893">
    <property type="term" value="P:Golgi to plasma membrane transport"/>
    <property type="evidence" value="ECO:0007669"/>
    <property type="project" value="TreeGrafter"/>
</dbReference>
<evidence type="ECO:0000256" key="2">
    <source>
        <dbReference type="ARBA" id="ARBA00017524"/>
    </source>
</evidence>
<dbReference type="AlphaFoldDB" id="A0A068Y2K2"/>
<proteinExistence type="inferred from homology"/>
<dbReference type="Proteomes" id="UP000017246">
    <property type="component" value="Unassembled WGS sequence"/>
</dbReference>
<dbReference type="Pfam" id="PF07393">
    <property type="entry name" value="Sec10_HB"/>
    <property type="match status" value="1"/>
</dbReference>
<evidence type="ECO:0000313" key="10">
    <source>
        <dbReference type="Proteomes" id="UP000017246"/>
    </source>
</evidence>
<keyword evidence="10" id="KW-1185">Reference proteome</keyword>
<reference evidence="9" key="2">
    <citation type="submission" date="2015-11" db="EMBL/GenBank/DDBJ databases">
        <authorList>
            <person name="Zhang Y."/>
            <person name="Guo Z."/>
        </authorList>
    </citation>
    <scope>NUCLEOTIDE SEQUENCE</scope>
</reference>
<reference evidence="9" key="1">
    <citation type="journal article" date="2013" name="Nature">
        <title>The genomes of four tapeworm species reveal adaptations to parasitism.</title>
        <authorList>
            <person name="Tsai I.J."/>
            <person name="Zarowiecki M."/>
            <person name="Holroyd N."/>
            <person name="Garciarrubio A."/>
            <person name="Sanchez-Flores A."/>
            <person name="Brooks K.L."/>
            <person name="Tracey A."/>
            <person name="Bobes R.J."/>
            <person name="Fragoso G."/>
            <person name="Sciutto E."/>
            <person name="Aslett M."/>
            <person name="Beasley H."/>
            <person name="Bennett H.M."/>
            <person name="Cai J."/>
            <person name="Camicia F."/>
            <person name="Clark R."/>
            <person name="Cucher M."/>
            <person name="De Silva N."/>
            <person name="Day T.A."/>
            <person name="Deplazes P."/>
            <person name="Estrada K."/>
            <person name="Fernandez C."/>
            <person name="Holland P.W."/>
            <person name="Hou J."/>
            <person name="Hu S."/>
            <person name="Huckvale T."/>
            <person name="Hung S.S."/>
            <person name="Kamenetzky L."/>
            <person name="Keane J.A."/>
            <person name="Kiss F."/>
            <person name="Koziol U."/>
            <person name="Lambert O."/>
            <person name="Liu K."/>
            <person name="Luo X."/>
            <person name="Luo Y."/>
            <person name="Macchiaroli N."/>
            <person name="Nichol S."/>
            <person name="Paps J."/>
            <person name="Parkinson J."/>
            <person name="Pouchkina-Stantcheva N."/>
            <person name="Riddiford N."/>
            <person name="Rosenzvit M."/>
            <person name="Salinas G."/>
            <person name="Wasmuth J.D."/>
            <person name="Zamanian M."/>
            <person name="Zheng Y."/>
            <person name="Cai X."/>
            <person name="Soberon X."/>
            <person name="Olson P.D."/>
            <person name="Laclette J.P."/>
            <person name="Brehm K."/>
            <person name="Berriman M."/>
            <person name="Garciarrubio A."/>
            <person name="Bobes R.J."/>
            <person name="Fragoso G."/>
            <person name="Sanchez-Flores A."/>
            <person name="Estrada K."/>
            <person name="Cevallos M.A."/>
            <person name="Morett E."/>
            <person name="Gonzalez V."/>
            <person name="Portillo T."/>
            <person name="Ochoa-Leyva A."/>
            <person name="Jose M.V."/>
            <person name="Sciutto E."/>
            <person name="Landa A."/>
            <person name="Jimenez L."/>
            <person name="Valdes V."/>
            <person name="Carrero J.C."/>
            <person name="Larralde C."/>
            <person name="Morales-Montor J."/>
            <person name="Limon-Lason J."/>
            <person name="Soberon X."/>
            <person name="Laclette J.P."/>
        </authorList>
    </citation>
    <scope>NUCLEOTIDE SEQUENCE [LARGE SCALE GENOMIC DNA]</scope>
</reference>
<evidence type="ECO:0000256" key="5">
    <source>
        <dbReference type="ARBA" id="ARBA00023054"/>
    </source>
</evidence>
<dbReference type="STRING" id="6211.A0A068Y2K2"/>
<name>A0A068Y2K2_ECHMU</name>
<evidence type="ECO:0000259" key="8">
    <source>
        <dbReference type="Pfam" id="PF20667"/>
    </source>
</evidence>
<comment type="similarity">
    <text evidence="1">Belongs to the SEC10 family.</text>
</comment>
<evidence type="ECO:0000256" key="1">
    <source>
        <dbReference type="ARBA" id="ARBA00006572"/>
    </source>
</evidence>
<feature type="domain" description="Exocyst complex component Sec10 N-terminal" evidence="8">
    <location>
        <begin position="54"/>
        <end position="153"/>
    </location>
</feature>
<dbReference type="GO" id="GO:0000145">
    <property type="term" value="C:exocyst"/>
    <property type="evidence" value="ECO:0007669"/>
    <property type="project" value="TreeGrafter"/>
</dbReference>
<evidence type="ECO:0000256" key="6">
    <source>
        <dbReference type="ARBA" id="ARBA00031471"/>
    </source>
</evidence>
<evidence type="ECO:0000256" key="4">
    <source>
        <dbReference type="ARBA" id="ARBA00022483"/>
    </source>
</evidence>
<organism evidence="9 10">
    <name type="scientific">Echinococcus multilocularis</name>
    <name type="common">Fox tapeworm</name>
    <dbReference type="NCBI Taxonomy" id="6211"/>
    <lineage>
        <taxon>Eukaryota</taxon>
        <taxon>Metazoa</taxon>
        <taxon>Spiralia</taxon>
        <taxon>Lophotrochozoa</taxon>
        <taxon>Platyhelminthes</taxon>
        <taxon>Cestoda</taxon>
        <taxon>Eucestoda</taxon>
        <taxon>Cyclophyllidea</taxon>
        <taxon>Taeniidae</taxon>
        <taxon>Echinococcus</taxon>
    </lineage>
</organism>
<dbReference type="PANTHER" id="PTHR12100">
    <property type="entry name" value="SEC10"/>
    <property type="match status" value="1"/>
</dbReference>
<dbReference type="OMA" id="PLCKHHY"/>
<gene>
    <name evidence="9" type="ORF">EmuJ_000342100</name>
</gene>
<dbReference type="PANTHER" id="PTHR12100:SF0">
    <property type="entry name" value="EXOCYST COMPLEX COMPONENT 5"/>
    <property type="match status" value="1"/>
</dbReference>
<accession>A0A068Y2K2</accession>
<feature type="domain" description="Exocyst complex component Sec10-like alpha-helical bundle" evidence="7">
    <location>
        <begin position="271"/>
        <end position="721"/>
    </location>
</feature>
<dbReference type="InterPro" id="IPR009976">
    <property type="entry name" value="Sec10-like"/>
</dbReference>
<dbReference type="eggNOG" id="KOG3745">
    <property type="taxonomic scope" value="Eukaryota"/>
</dbReference>
<protein>
    <recommendedName>
        <fullName evidence="2">Exocyst complex component 5</fullName>
    </recommendedName>
    <alternativeName>
        <fullName evidence="6">Exocyst complex component Sec10</fullName>
    </alternativeName>
</protein>
<dbReference type="GO" id="GO:0006887">
    <property type="term" value="P:exocytosis"/>
    <property type="evidence" value="ECO:0007669"/>
    <property type="project" value="UniProtKB-KW"/>
</dbReference>
<dbReference type="InterPro" id="IPR048627">
    <property type="entry name" value="Sec10_HB"/>
</dbReference>
<keyword evidence="5" id="KW-0175">Coiled coil</keyword>
<dbReference type="OrthoDB" id="125856at2759"/>
<keyword evidence="3" id="KW-0813">Transport</keyword>
<evidence type="ECO:0000313" key="9">
    <source>
        <dbReference type="EMBL" id="CDS36338.1"/>
    </source>
</evidence>
<dbReference type="EMBL" id="LN902849">
    <property type="protein sequence ID" value="CDS36338.1"/>
    <property type="molecule type" value="Genomic_DNA"/>
</dbReference>
<evidence type="ECO:0000256" key="3">
    <source>
        <dbReference type="ARBA" id="ARBA00022448"/>
    </source>
</evidence>
<dbReference type="Pfam" id="PF20667">
    <property type="entry name" value="Sec10_N"/>
    <property type="match status" value="1"/>
</dbReference>
<sequence length="741" mass="84065">MDMVPPFSSMETSSCIVKPESRDYGIELLDRLAGKIGGDLSSLSVDPAKLRIYFMKSLSDLQNARVQLVSESARLEARCRLENTKFVSEIVGLSGQLSEASKTFKELDTKINVVSGKIIHLGDQLERRNAPRESLKEARRLILEFSKFLGAGGGTFANISVNSQANETQLIEKTASIRALSALCLELPDDERFLVAKQRVTIASQNLENLLVNWFRRDFSTENDDMMRRIAEVLTYSRSQSGCADVFIDEFLKCLPSDLGDLSMLPDILAQTEAKIIRIFRRPESVIVHLMQALFSQNLKIHFQSKVRLDMPTDVFLTNLFTEYCNFDRLVFQLIERLQLLSDETQLYKLLSGLADEVLQDYQIRETSWLNEHLRGQLSTYYASYNHSKRSLPTFGFSELKSAVQARLHISNDREISTSCLLLSQEVVVNMLDDVRQSAKRCMLLAKPTARPQFGLQILDILVRYLVNEHIDYGITVALQVLNSMDPKIADPSFTFFAAVNESTTLFDLFEKAVNEFIGPLLAGSPSQVQKCLTRRQELRHHLEEKLSTGLEQCLSLALTRIQIILLNQQRKTDFKGDVSAMNSAAVTELPACSLACQDVCKFVHKVIEGARQNLDGQNLCGFLHELGLRFHRLLVDHFYGFSFSDSGGFVAMQDVTAYRDTARECQSAKIDYLFDILLKLMNLMLIRPQNVRQVWQDYEQSGIPRELLANFISLRADYKPRLQSAIKCYLEAPRCKPHPN</sequence>